<evidence type="ECO:0000256" key="1">
    <source>
        <dbReference type="ARBA" id="ARBA00004871"/>
    </source>
</evidence>
<dbReference type="HAMAP" id="MF_00222">
    <property type="entry name" value="Shikimate_DH_AroE"/>
    <property type="match status" value="1"/>
</dbReference>
<sequence length="301" mass="31173">MPGNAAIAKAIEGLMRGRMAVPGARPDVLVGLAGRGIQLSRSPDMHEREAARLGLSCAYVLIDFDAIGLADDDLRAAIDAAALFGFHGLNITYPFKQSVMPLLDVIDADATAIGAVNTVVFGQRRTGHNTDCWGYAESFRAAMSGAALGHVVLVGAGGAGSAVSYALVALGARRISIVDADVSRARTLAARLGGAGISALAVADIGTALADADGVVNTTPVGMAKFPGTPFDTRHLHSSQWVSDVIYFPQETELLRQAQALGCRTLPGIGMAIGQAARAFELFTGRAADLSAMERHFEAAA</sequence>
<evidence type="ECO:0000313" key="11">
    <source>
        <dbReference type="EMBL" id="MEX0406830.1"/>
    </source>
</evidence>
<evidence type="ECO:0000256" key="2">
    <source>
        <dbReference type="ARBA" id="ARBA00012962"/>
    </source>
</evidence>
<name>A0ABV3SJ74_9HYPH</name>
<dbReference type="Pfam" id="PF18317">
    <property type="entry name" value="SDH_C"/>
    <property type="match status" value="1"/>
</dbReference>
<organism evidence="11 12">
    <name type="scientific">Aquibium pacificus</name>
    <dbReference type="NCBI Taxonomy" id="3153579"/>
    <lineage>
        <taxon>Bacteria</taxon>
        <taxon>Pseudomonadati</taxon>
        <taxon>Pseudomonadota</taxon>
        <taxon>Alphaproteobacteria</taxon>
        <taxon>Hyphomicrobiales</taxon>
        <taxon>Phyllobacteriaceae</taxon>
        <taxon>Aquibium</taxon>
    </lineage>
</organism>
<feature type="binding site" evidence="7">
    <location>
        <position position="247"/>
    </location>
    <ligand>
        <name>shikimate</name>
        <dbReference type="ChEBI" id="CHEBI:36208"/>
    </ligand>
</feature>
<dbReference type="NCBIfam" id="NF009201">
    <property type="entry name" value="PRK12549.1"/>
    <property type="match status" value="1"/>
</dbReference>
<protein>
    <recommendedName>
        <fullName evidence="2 7">Shikimate dehydrogenase (NADP(+))</fullName>
        <shortName evidence="7">SDH</shortName>
        <ecNumber evidence="2 7">1.1.1.25</ecNumber>
    </recommendedName>
</protein>
<feature type="binding site" evidence="7">
    <location>
        <position position="268"/>
    </location>
    <ligand>
        <name>NADP(+)</name>
        <dbReference type="ChEBI" id="CHEBI:58349"/>
    </ligand>
</feature>
<dbReference type="InterPro" id="IPR013708">
    <property type="entry name" value="Shikimate_DH-bd_N"/>
</dbReference>
<dbReference type="SUPFAM" id="SSF53223">
    <property type="entry name" value="Aminoacid dehydrogenase-like, N-terminal domain"/>
    <property type="match status" value="1"/>
</dbReference>
<dbReference type="InterPro" id="IPR036291">
    <property type="entry name" value="NAD(P)-bd_dom_sf"/>
</dbReference>
<keyword evidence="7" id="KW-0028">Amino-acid biosynthesis</keyword>
<comment type="caution">
    <text evidence="11">The sequence shown here is derived from an EMBL/GenBank/DDBJ whole genome shotgun (WGS) entry which is preliminary data.</text>
</comment>
<feature type="binding site" evidence="7">
    <location>
        <position position="275"/>
    </location>
    <ligand>
        <name>shikimate</name>
        <dbReference type="ChEBI" id="CHEBI:36208"/>
    </ligand>
</feature>
<evidence type="ECO:0000259" key="10">
    <source>
        <dbReference type="Pfam" id="PF18317"/>
    </source>
</evidence>
<evidence type="ECO:0000256" key="6">
    <source>
        <dbReference type="ARBA" id="ARBA00049442"/>
    </source>
</evidence>
<keyword evidence="3 7" id="KW-0521">NADP</keyword>
<comment type="caution">
    <text evidence="7">Lacks conserved residue(s) required for the propagation of feature annotation.</text>
</comment>
<dbReference type="EMBL" id="JBDPGJ010000003">
    <property type="protein sequence ID" value="MEX0406830.1"/>
    <property type="molecule type" value="Genomic_DNA"/>
</dbReference>
<dbReference type="Gene3D" id="3.40.50.10860">
    <property type="entry name" value="Leucine Dehydrogenase, chain A, domain 1"/>
    <property type="match status" value="1"/>
</dbReference>
<keyword evidence="12" id="KW-1185">Reference proteome</keyword>
<dbReference type="EC" id="1.1.1.25" evidence="2 7"/>
<feature type="binding site" evidence="7">
    <location>
        <begin position="155"/>
        <end position="159"/>
    </location>
    <ligand>
        <name>NADP(+)</name>
        <dbReference type="ChEBI" id="CHEBI:58349"/>
    </ligand>
</feature>
<accession>A0ABV3SJ74</accession>
<keyword evidence="4 7" id="KW-0560">Oxidoreductase</keyword>
<dbReference type="InterPro" id="IPR022893">
    <property type="entry name" value="Shikimate_DH_fam"/>
</dbReference>
<feature type="binding site" evidence="7">
    <location>
        <begin position="40"/>
        <end position="42"/>
    </location>
    <ligand>
        <name>shikimate</name>
        <dbReference type="ChEBI" id="CHEBI:36208"/>
    </ligand>
</feature>
<feature type="binding site" evidence="7">
    <location>
        <position position="131"/>
    </location>
    <ligand>
        <name>shikimate</name>
        <dbReference type="ChEBI" id="CHEBI:36208"/>
    </ligand>
</feature>
<dbReference type="InterPro" id="IPR041121">
    <property type="entry name" value="SDH_C"/>
</dbReference>
<gene>
    <name evidence="7" type="primary">aroE</name>
    <name evidence="11" type="ORF">ABGN05_14275</name>
</gene>
<dbReference type="SUPFAM" id="SSF51735">
    <property type="entry name" value="NAD(P)-binding Rossmann-fold domains"/>
    <property type="match status" value="1"/>
</dbReference>
<dbReference type="RefSeq" id="WP_367954711.1">
    <property type="nucleotide sequence ID" value="NZ_JBDPGJ010000003.1"/>
</dbReference>
<dbReference type="Gene3D" id="3.40.50.720">
    <property type="entry name" value="NAD(P)-binding Rossmann-like Domain"/>
    <property type="match status" value="1"/>
</dbReference>
<reference evidence="11 12" key="1">
    <citation type="submission" date="2024-05" db="EMBL/GenBank/DDBJ databases">
        <authorList>
            <person name="Jiang F."/>
        </authorList>
    </citation>
    <scope>NUCLEOTIDE SEQUENCE [LARGE SCALE GENOMIC DNA]</scope>
    <source>
        <strain evidence="11 12">LZ166</strain>
    </source>
</reference>
<dbReference type="CDD" id="cd01065">
    <property type="entry name" value="NAD_bind_Shikimate_DH"/>
    <property type="match status" value="1"/>
</dbReference>
<feature type="domain" description="Shikimate dehydrogenase substrate binding N-terminal" evidence="9">
    <location>
        <begin position="33"/>
        <end position="119"/>
    </location>
</feature>
<evidence type="ECO:0000313" key="12">
    <source>
        <dbReference type="Proteomes" id="UP001556692"/>
    </source>
</evidence>
<keyword evidence="5 7" id="KW-0057">Aromatic amino acid biosynthesis</keyword>
<evidence type="ECO:0000259" key="9">
    <source>
        <dbReference type="Pfam" id="PF08501"/>
    </source>
</evidence>
<dbReference type="Pfam" id="PF01488">
    <property type="entry name" value="Shikimate_DH"/>
    <property type="match status" value="1"/>
</dbReference>
<comment type="catalytic activity">
    <reaction evidence="6 7">
        <text>shikimate + NADP(+) = 3-dehydroshikimate + NADPH + H(+)</text>
        <dbReference type="Rhea" id="RHEA:17737"/>
        <dbReference type="ChEBI" id="CHEBI:15378"/>
        <dbReference type="ChEBI" id="CHEBI:16630"/>
        <dbReference type="ChEBI" id="CHEBI:36208"/>
        <dbReference type="ChEBI" id="CHEBI:57783"/>
        <dbReference type="ChEBI" id="CHEBI:58349"/>
        <dbReference type="EC" id="1.1.1.25"/>
    </reaction>
</comment>
<comment type="pathway">
    <text evidence="1 7">Metabolic intermediate biosynthesis; chorismate biosynthesis; chorismate from D-erythrose 4-phosphate and phosphoenolpyruvate: step 4/7.</text>
</comment>
<evidence type="ECO:0000256" key="3">
    <source>
        <dbReference type="ARBA" id="ARBA00022857"/>
    </source>
</evidence>
<evidence type="ECO:0000256" key="4">
    <source>
        <dbReference type="ARBA" id="ARBA00023002"/>
    </source>
</evidence>
<comment type="similarity">
    <text evidence="7">Belongs to the shikimate dehydrogenase family.</text>
</comment>
<feature type="domain" description="SDH C-terminal" evidence="10">
    <location>
        <begin position="268"/>
        <end position="295"/>
    </location>
</feature>
<comment type="function">
    <text evidence="7">Involved in the biosynthesis of the chorismate, which leads to the biosynthesis of aromatic amino acids. Catalyzes the reversible NADPH linked reduction of 3-dehydroshikimate (DHSA) to yield shikimate (SA).</text>
</comment>
<evidence type="ECO:0000259" key="8">
    <source>
        <dbReference type="Pfam" id="PF01488"/>
    </source>
</evidence>
<dbReference type="Pfam" id="PF08501">
    <property type="entry name" value="Shikimate_dh_N"/>
    <property type="match status" value="1"/>
</dbReference>
<proteinExistence type="inferred from homology"/>
<feature type="domain" description="Quinate/shikimate 5-dehydrogenase/glutamyl-tRNA reductase" evidence="8">
    <location>
        <begin position="150"/>
        <end position="219"/>
    </location>
</feature>
<dbReference type="InterPro" id="IPR006151">
    <property type="entry name" value="Shikm_DH/Glu-tRNA_Rdtase"/>
</dbReference>
<dbReference type="PANTHER" id="PTHR21089">
    <property type="entry name" value="SHIKIMATE DEHYDROGENASE"/>
    <property type="match status" value="1"/>
</dbReference>
<dbReference type="PANTHER" id="PTHR21089:SF1">
    <property type="entry name" value="BIFUNCTIONAL 3-DEHYDROQUINATE DEHYDRATASE_SHIKIMATE DEHYDROGENASE, CHLOROPLASTIC"/>
    <property type="match status" value="1"/>
</dbReference>
<comment type="subunit">
    <text evidence="7">Homodimer.</text>
</comment>
<feature type="binding site" evidence="7">
    <location>
        <position position="117"/>
    </location>
    <ligand>
        <name>shikimate</name>
        <dbReference type="ChEBI" id="CHEBI:36208"/>
    </ligand>
</feature>
<evidence type="ECO:0000256" key="5">
    <source>
        <dbReference type="ARBA" id="ARBA00023141"/>
    </source>
</evidence>
<dbReference type="InterPro" id="IPR046346">
    <property type="entry name" value="Aminoacid_DH-like_N_sf"/>
</dbReference>
<feature type="active site" description="Proton acceptor" evidence="7">
    <location>
        <position position="96"/>
    </location>
</feature>
<dbReference type="Proteomes" id="UP001556692">
    <property type="component" value="Unassembled WGS sequence"/>
</dbReference>
<feature type="binding site" evidence="7">
    <location>
        <position position="245"/>
    </location>
    <ligand>
        <name>NADP(+)</name>
        <dbReference type="ChEBI" id="CHEBI:58349"/>
    </ligand>
</feature>
<feature type="binding site" evidence="7">
    <location>
        <position position="92"/>
    </location>
    <ligand>
        <name>shikimate</name>
        <dbReference type="ChEBI" id="CHEBI:36208"/>
    </ligand>
</feature>
<evidence type="ECO:0000256" key="7">
    <source>
        <dbReference type="HAMAP-Rule" id="MF_00222"/>
    </source>
</evidence>